<evidence type="ECO:0000256" key="8">
    <source>
        <dbReference type="ARBA" id="ARBA00023136"/>
    </source>
</evidence>
<dbReference type="GO" id="GO:0004144">
    <property type="term" value="F:diacylglycerol O-acyltransferase activity"/>
    <property type="evidence" value="ECO:0007669"/>
    <property type="project" value="UniProtKB-ARBA"/>
</dbReference>
<dbReference type="EMBL" id="JAABOA010000459">
    <property type="protein sequence ID" value="KAF9584258.1"/>
    <property type="molecule type" value="Genomic_DNA"/>
</dbReference>
<evidence type="ECO:0000313" key="16">
    <source>
        <dbReference type="Proteomes" id="UP000780801"/>
    </source>
</evidence>
<feature type="transmembrane region" description="Helical" evidence="13">
    <location>
        <begin position="109"/>
        <end position="133"/>
    </location>
</feature>
<evidence type="ECO:0000256" key="3">
    <source>
        <dbReference type="ARBA" id="ARBA00009010"/>
    </source>
</evidence>
<proteinExistence type="inferred from homology"/>
<comment type="caution">
    <text evidence="15">The sequence shown here is derived from an EMBL/GenBank/DDBJ whole genome shotgun (WGS) entry which is preliminary data.</text>
</comment>
<feature type="transmembrane region" description="Helical" evidence="13">
    <location>
        <begin position="182"/>
        <end position="200"/>
    </location>
</feature>
<feature type="transmembrane region" description="Helical" evidence="13">
    <location>
        <begin position="457"/>
        <end position="475"/>
    </location>
</feature>
<evidence type="ECO:0000256" key="9">
    <source>
        <dbReference type="ARBA" id="ARBA00023315"/>
    </source>
</evidence>
<evidence type="ECO:0000313" key="15">
    <source>
        <dbReference type="EMBL" id="KAF9584258.1"/>
    </source>
</evidence>
<evidence type="ECO:0000256" key="2">
    <source>
        <dbReference type="ARBA" id="ARBA00005189"/>
    </source>
</evidence>
<keyword evidence="4 11" id="KW-0808">Transferase</keyword>
<evidence type="ECO:0000256" key="10">
    <source>
        <dbReference type="ARBA" id="ARBA00023568"/>
    </source>
</evidence>
<feature type="transmembrane region" description="Helical" evidence="13">
    <location>
        <begin position="362"/>
        <end position="386"/>
    </location>
</feature>
<evidence type="ECO:0000256" key="6">
    <source>
        <dbReference type="ARBA" id="ARBA00022824"/>
    </source>
</evidence>
<dbReference type="OrthoDB" id="10039049at2759"/>
<evidence type="ECO:0000256" key="1">
    <source>
        <dbReference type="ARBA" id="ARBA00004477"/>
    </source>
</evidence>
<comment type="similarity">
    <text evidence="3 11">Belongs to the membrane-bound acyltransferase family. Sterol o-acyltransferase subfamily.</text>
</comment>
<keyword evidence="9 11" id="KW-0012">Acyltransferase</keyword>
<keyword evidence="7 13" id="KW-1133">Transmembrane helix</keyword>
<protein>
    <recommendedName>
        <fullName evidence="11">O-acyltransferase</fullName>
    </recommendedName>
</protein>
<evidence type="ECO:0000256" key="7">
    <source>
        <dbReference type="ARBA" id="ARBA00022989"/>
    </source>
</evidence>
<feature type="active site" evidence="12">
    <location>
        <position position="446"/>
    </location>
</feature>
<evidence type="ECO:0000256" key="14">
    <source>
        <dbReference type="SAM" id="SignalP"/>
    </source>
</evidence>
<evidence type="ECO:0000256" key="5">
    <source>
        <dbReference type="ARBA" id="ARBA00022692"/>
    </source>
</evidence>
<accession>A0A9P6KGP5</accession>
<keyword evidence="6 11" id="KW-0256">Endoplasmic reticulum</keyword>
<gene>
    <name evidence="15" type="ORF">BGW38_007047</name>
</gene>
<dbReference type="Proteomes" id="UP000780801">
    <property type="component" value="Unassembled WGS sequence"/>
</dbReference>
<keyword evidence="5 13" id="KW-0812">Transmembrane</keyword>
<comment type="subcellular location">
    <subcellularLocation>
        <location evidence="1 11">Endoplasmic reticulum membrane</location>
        <topology evidence="1 11">Multi-pass membrane protein</topology>
    </subcellularLocation>
</comment>
<keyword evidence="8 11" id="KW-0472">Membrane</keyword>
<dbReference type="AlphaFoldDB" id="A0A9P6KGP5"/>
<evidence type="ECO:0000256" key="11">
    <source>
        <dbReference type="PIRNR" id="PIRNR000439"/>
    </source>
</evidence>
<dbReference type="InterPro" id="IPR014371">
    <property type="entry name" value="Oat_ACAT_DAG_ARE"/>
</dbReference>
<comment type="function">
    <text evidence="10">Sterol O-acyltransferase that catalyzes the formation of stery esters.</text>
</comment>
<dbReference type="PANTHER" id="PTHR10408:SF7">
    <property type="entry name" value="DIACYLGLYCEROL O-ACYLTRANSFERASE 1"/>
    <property type="match status" value="1"/>
</dbReference>
<sequence length="525" mass="59727">MSMCILSLSIAVSSPMAETDSLPAALPRVETINRLPKVDLSAYRHTLPVHVAIAPSPLSKEAPPESYRGFVNLGMLLLFGNNIRLIIENYLKYGILISFPGSSVSKGDWTYTALTHIILPLNVLIAFSLEAWARKRAIGYRKRRSETIPQPGAVAAGDFPDPKLTLQTTKRLDASARLEQSIVGWLHALNATAILVWPSIVTYYYIFHPFMAMSCVIAGCIQFFKMTSYALVNHDFRAAYIFDKPREELGHVAKVHSDSVQVTNEEVYQYDIQYPDNITLKNMSYFWLAPTLCYQPSYPQTKVFRKSFFFKRVLEILTCLGMMYFLTEQYATPTLRNSVQAFDQLAVASLVERVLKMSTTSVIIWLLMFYTVFHSCFNALAEFLYFGDRHFYRSWWNAGNLQTYWKTWNLPMYTFFKRHAYLPMITSGVHPLVASIIVFTISALLHEVVIGFPTHMLLGYAFAGMMCQIPLIAITQPLEKWRGPASGLGNMIFWVSFTIVGQPACAMLYYYHWTKRNMDASASSV</sequence>
<evidence type="ECO:0000256" key="4">
    <source>
        <dbReference type="ARBA" id="ARBA00022679"/>
    </source>
</evidence>
<dbReference type="PANTHER" id="PTHR10408">
    <property type="entry name" value="STEROL O-ACYLTRANSFERASE"/>
    <property type="match status" value="1"/>
</dbReference>
<feature type="transmembrane region" description="Helical" evidence="13">
    <location>
        <begin position="206"/>
        <end position="224"/>
    </location>
</feature>
<organism evidence="15 16">
    <name type="scientific">Lunasporangiospora selenospora</name>
    <dbReference type="NCBI Taxonomy" id="979761"/>
    <lineage>
        <taxon>Eukaryota</taxon>
        <taxon>Fungi</taxon>
        <taxon>Fungi incertae sedis</taxon>
        <taxon>Mucoromycota</taxon>
        <taxon>Mortierellomycotina</taxon>
        <taxon>Mortierellomycetes</taxon>
        <taxon>Mortierellales</taxon>
        <taxon>Mortierellaceae</taxon>
        <taxon>Lunasporangiospora</taxon>
    </lineage>
</organism>
<feature type="signal peptide" evidence="14">
    <location>
        <begin position="1"/>
        <end position="19"/>
    </location>
</feature>
<evidence type="ECO:0000256" key="12">
    <source>
        <dbReference type="PIRSR" id="PIRSR000439-1"/>
    </source>
</evidence>
<dbReference type="GO" id="GO:0019432">
    <property type="term" value="P:triglyceride biosynthetic process"/>
    <property type="evidence" value="ECO:0007669"/>
    <property type="project" value="TreeGrafter"/>
</dbReference>
<dbReference type="InterPro" id="IPR004299">
    <property type="entry name" value="MBOAT_fam"/>
</dbReference>
<dbReference type="Pfam" id="PF03062">
    <property type="entry name" value="MBOAT"/>
    <property type="match status" value="1"/>
</dbReference>
<reference evidence="15" key="1">
    <citation type="journal article" date="2020" name="Fungal Divers.">
        <title>Resolving the Mortierellaceae phylogeny through synthesis of multi-gene phylogenetics and phylogenomics.</title>
        <authorList>
            <person name="Vandepol N."/>
            <person name="Liber J."/>
            <person name="Desiro A."/>
            <person name="Na H."/>
            <person name="Kennedy M."/>
            <person name="Barry K."/>
            <person name="Grigoriev I.V."/>
            <person name="Miller A.N."/>
            <person name="O'Donnell K."/>
            <person name="Stajich J.E."/>
            <person name="Bonito G."/>
        </authorList>
    </citation>
    <scope>NUCLEOTIDE SEQUENCE</scope>
    <source>
        <strain evidence="15">KOD1015</strain>
    </source>
</reference>
<dbReference type="PIRSF" id="PIRSF000439">
    <property type="entry name" value="Oat_ACAT_DAG_ARE"/>
    <property type="match status" value="1"/>
</dbReference>
<feature type="transmembrane region" description="Helical" evidence="13">
    <location>
        <begin position="420"/>
        <end position="445"/>
    </location>
</feature>
<evidence type="ECO:0000256" key="13">
    <source>
        <dbReference type="SAM" id="Phobius"/>
    </source>
</evidence>
<keyword evidence="16" id="KW-1185">Reference proteome</keyword>
<comment type="pathway">
    <text evidence="2">Lipid metabolism.</text>
</comment>
<feature type="transmembrane region" description="Helical" evidence="13">
    <location>
        <begin position="487"/>
        <end position="511"/>
    </location>
</feature>
<keyword evidence="14" id="KW-0732">Signal</keyword>
<name>A0A9P6KGP5_9FUNG</name>
<feature type="chain" id="PRO_5040144981" description="O-acyltransferase" evidence="14">
    <location>
        <begin position="20"/>
        <end position="525"/>
    </location>
</feature>
<dbReference type="GO" id="GO:0005789">
    <property type="term" value="C:endoplasmic reticulum membrane"/>
    <property type="evidence" value="ECO:0007669"/>
    <property type="project" value="UniProtKB-SubCell"/>
</dbReference>